<proteinExistence type="predicted"/>
<evidence type="ECO:0000256" key="2">
    <source>
        <dbReference type="SAM" id="Phobius"/>
    </source>
</evidence>
<keyword evidence="2" id="KW-0812">Transmembrane</keyword>
<dbReference type="EMBL" id="JAVRHT010000027">
    <property type="protein sequence ID" value="MDT0632395.1"/>
    <property type="molecule type" value="Genomic_DNA"/>
</dbReference>
<keyword evidence="4" id="KW-1185">Reference proteome</keyword>
<evidence type="ECO:0008006" key="5">
    <source>
        <dbReference type="Google" id="ProtNLM"/>
    </source>
</evidence>
<feature type="region of interest" description="Disordered" evidence="1">
    <location>
        <begin position="290"/>
        <end position="338"/>
    </location>
</feature>
<accession>A0ABU3BSY5</accession>
<feature type="compositionally biased region" description="Basic and acidic residues" evidence="1">
    <location>
        <begin position="293"/>
        <end position="310"/>
    </location>
</feature>
<feature type="transmembrane region" description="Helical" evidence="2">
    <location>
        <begin position="150"/>
        <end position="170"/>
    </location>
</feature>
<comment type="caution">
    <text evidence="3">The sequence shown here is derived from an EMBL/GenBank/DDBJ whole genome shotgun (WGS) entry which is preliminary data.</text>
</comment>
<evidence type="ECO:0000256" key="1">
    <source>
        <dbReference type="SAM" id="MobiDB-lite"/>
    </source>
</evidence>
<organism evidence="3 4">
    <name type="scientific">Rubrivirga litoralis</name>
    <dbReference type="NCBI Taxonomy" id="3075598"/>
    <lineage>
        <taxon>Bacteria</taxon>
        <taxon>Pseudomonadati</taxon>
        <taxon>Rhodothermota</taxon>
        <taxon>Rhodothermia</taxon>
        <taxon>Rhodothermales</taxon>
        <taxon>Rubricoccaceae</taxon>
        <taxon>Rubrivirga</taxon>
    </lineage>
</organism>
<evidence type="ECO:0000313" key="3">
    <source>
        <dbReference type="EMBL" id="MDT0632395.1"/>
    </source>
</evidence>
<name>A0ABU3BSY5_9BACT</name>
<sequence length="338" mass="34340">MPLALLLAAGGVEAQSARLYVLADTVEAGEPFEIAVAVDHAPGQQTAFPAVPVDDPEAAPLLAFGDAEATAVRRLPPAIRGRVRTDSAVYAVAAFAVDSARVGPVEVRVDSAAVATGVAVVPVRSLLEGAPPYEPTPPGPLDDFPSAAPVWIALGVLGALVLLGAGAWAVRTLRQPKAVGGAAPYPAALARLDALAREAPATPAEVETHVVAVRAVLREYLARRLGLPALESTTEELDAALRADARVPGGAADAVRKALLPTDLVAFAGARPAPPEVAAFGDRTRAAVEAVEEGVREAERGDAEDGERPGRGGAARTPDAQAETAGGGRAVRTDAPSP</sequence>
<dbReference type="RefSeq" id="WP_311664248.1">
    <property type="nucleotide sequence ID" value="NZ_JAVRHT010000027.1"/>
</dbReference>
<keyword evidence="2" id="KW-0472">Membrane</keyword>
<reference evidence="3 4" key="1">
    <citation type="submission" date="2023-09" db="EMBL/GenBank/DDBJ databases">
        <authorList>
            <person name="Rey-Velasco X."/>
        </authorList>
    </citation>
    <scope>NUCLEOTIDE SEQUENCE [LARGE SCALE GENOMIC DNA]</scope>
    <source>
        <strain evidence="3 4">F394</strain>
    </source>
</reference>
<protein>
    <recommendedName>
        <fullName evidence="5">Protein BatD</fullName>
    </recommendedName>
</protein>
<dbReference type="Proteomes" id="UP001267426">
    <property type="component" value="Unassembled WGS sequence"/>
</dbReference>
<keyword evidence="2" id="KW-1133">Transmembrane helix</keyword>
<gene>
    <name evidence="3" type="ORF">RM540_11605</name>
</gene>
<evidence type="ECO:0000313" key="4">
    <source>
        <dbReference type="Proteomes" id="UP001267426"/>
    </source>
</evidence>